<dbReference type="CDD" id="cd00067">
    <property type="entry name" value="GAL4"/>
    <property type="match status" value="1"/>
</dbReference>
<accession>A0A3N2PR48</accession>
<dbReference type="GO" id="GO:0008270">
    <property type="term" value="F:zinc ion binding"/>
    <property type="evidence" value="ECO:0007669"/>
    <property type="project" value="InterPro"/>
</dbReference>
<dbReference type="OrthoDB" id="4150019at2759"/>
<feature type="compositionally biased region" description="Basic and acidic residues" evidence="2">
    <location>
        <begin position="52"/>
        <end position="70"/>
    </location>
</feature>
<dbReference type="InterPro" id="IPR001138">
    <property type="entry name" value="Zn2Cys6_DnaBD"/>
</dbReference>
<dbReference type="InterPro" id="IPR036864">
    <property type="entry name" value="Zn2-C6_fun-type_DNA-bd_sf"/>
</dbReference>
<reference evidence="4 5" key="1">
    <citation type="journal article" date="2018" name="Mol. Ecol.">
        <title>The obligate alkalophilic soda-lake fungus Sodiomyces alkalinus has shifted to a protein diet.</title>
        <authorList>
            <person name="Grum-Grzhimaylo A.A."/>
            <person name="Falkoski D.L."/>
            <person name="van den Heuvel J."/>
            <person name="Valero-Jimenez C.A."/>
            <person name="Min B."/>
            <person name="Choi I.G."/>
            <person name="Lipzen A."/>
            <person name="Daum C.G."/>
            <person name="Aanen D.K."/>
            <person name="Tsang A."/>
            <person name="Henrissat B."/>
            <person name="Bilanenko E.N."/>
            <person name="de Vries R.P."/>
            <person name="van Kan J.A.L."/>
            <person name="Grigoriev I.V."/>
            <person name="Debets A.J.M."/>
        </authorList>
    </citation>
    <scope>NUCLEOTIDE SEQUENCE [LARGE SCALE GENOMIC DNA]</scope>
    <source>
        <strain evidence="4 5">F11</strain>
    </source>
</reference>
<dbReference type="Pfam" id="PF00172">
    <property type="entry name" value="Zn_clus"/>
    <property type="match status" value="1"/>
</dbReference>
<dbReference type="RefSeq" id="XP_028464730.1">
    <property type="nucleotide sequence ID" value="XM_028609986.1"/>
</dbReference>
<dbReference type="GeneID" id="39578464"/>
<dbReference type="SUPFAM" id="SSF57701">
    <property type="entry name" value="Zn2/Cys6 DNA-binding domain"/>
    <property type="match status" value="1"/>
</dbReference>
<dbReference type="GO" id="GO:0000981">
    <property type="term" value="F:DNA-binding transcription factor activity, RNA polymerase II-specific"/>
    <property type="evidence" value="ECO:0007669"/>
    <property type="project" value="InterPro"/>
</dbReference>
<evidence type="ECO:0000256" key="1">
    <source>
        <dbReference type="ARBA" id="ARBA00023242"/>
    </source>
</evidence>
<keyword evidence="5" id="KW-1185">Reference proteome</keyword>
<dbReference type="STRING" id="1314773.A0A3N2PR48"/>
<sequence length="434" mass="45255">MAYPYHSHTSLPLSDGTGMGMPPTGYLPNYGVPVQGHAASASVDTPPSHETSSLKDRRDSSSQASKELKRSVSSPNVRPHPSNASDHHQIGLPGDKKKNKLGYHRTSVACGHCRRRKIRCIPSNSDAQGRCVNCIRLKKECSFYPVDQPPPSDARPKAPSRASTAGSKVTSSSSSPALPTQPYPGPAATSNPQLATHNTLVVKPPGAGVESPRDAIVPSNVSSASGAFDFAAQSMAGWVSQDASPNSAPKALDMGASWISPYTAQTPQASAGWNGALHHAGPGNAPREDMTTWSSYAPAPAPPRSMTFGNDGHGPQQYGMVSQHAHQMPATMAPGAYATHISTSLPASTATSHIDHGASLSAGAIPHTGQFGAWPQPQPQPQPQQALGYARSGDDYAQWGYGADDGSAGTPGDEKRLHSEVIVCPNHKGPTGVS</sequence>
<feature type="domain" description="Zn(2)-C6 fungal-type" evidence="3">
    <location>
        <begin position="109"/>
        <end position="143"/>
    </location>
</feature>
<organism evidence="4 5">
    <name type="scientific">Sodiomyces alkalinus (strain CBS 110278 / VKM F-3762 / F11)</name>
    <name type="common">Alkaliphilic filamentous fungus</name>
    <dbReference type="NCBI Taxonomy" id="1314773"/>
    <lineage>
        <taxon>Eukaryota</taxon>
        <taxon>Fungi</taxon>
        <taxon>Dikarya</taxon>
        <taxon>Ascomycota</taxon>
        <taxon>Pezizomycotina</taxon>
        <taxon>Sordariomycetes</taxon>
        <taxon>Hypocreomycetidae</taxon>
        <taxon>Glomerellales</taxon>
        <taxon>Plectosphaerellaceae</taxon>
        <taxon>Sodiomyces</taxon>
    </lineage>
</organism>
<feature type="region of interest" description="Disordered" evidence="2">
    <location>
        <begin position="359"/>
        <end position="434"/>
    </location>
</feature>
<dbReference type="InterPro" id="IPR050797">
    <property type="entry name" value="Carb_Metab_Trans_Reg"/>
</dbReference>
<evidence type="ECO:0000313" key="5">
    <source>
        <dbReference type="Proteomes" id="UP000272025"/>
    </source>
</evidence>
<dbReference type="PROSITE" id="PS50048">
    <property type="entry name" value="ZN2_CY6_FUNGAL_2"/>
    <property type="match status" value="1"/>
</dbReference>
<keyword evidence="1" id="KW-0539">Nucleus</keyword>
<dbReference type="Gene3D" id="4.10.240.10">
    <property type="entry name" value="Zn(2)-C6 fungal-type DNA-binding domain"/>
    <property type="match status" value="1"/>
</dbReference>
<gene>
    <name evidence="4" type="ORF">SODALDRAFT_325490</name>
</gene>
<dbReference type="PROSITE" id="PS00463">
    <property type="entry name" value="ZN2_CY6_FUNGAL_1"/>
    <property type="match status" value="1"/>
</dbReference>
<dbReference type="EMBL" id="ML119058">
    <property type="protein sequence ID" value="ROT36924.1"/>
    <property type="molecule type" value="Genomic_DNA"/>
</dbReference>
<dbReference type="SMART" id="SM00066">
    <property type="entry name" value="GAL4"/>
    <property type="match status" value="1"/>
</dbReference>
<protein>
    <recommendedName>
        <fullName evidence="3">Zn(2)-C6 fungal-type domain-containing protein</fullName>
    </recommendedName>
</protein>
<feature type="region of interest" description="Disordered" evidence="2">
    <location>
        <begin position="37"/>
        <end position="100"/>
    </location>
</feature>
<dbReference type="PANTHER" id="PTHR31668">
    <property type="entry name" value="GLUCOSE TRANSPORT TRANSCRIPTION REGULATOR RGT1-RELATED-RELATED"/>
    <property type="match status" value="1"/>
</dbReference>
<feature type="region of interest" description="Disordered" evidence="2">
    <location>
        <begin position="145"/>
        <end position="192"/>
    </location>
</feature>
<proteinExistence type="predicted"/>
<dbReference type="AlphaFoldDB" id="A0A3N2PR48"/>
<evidence type="ECO:0000256" key="2">
    <source>
        <dbReference type="SAM" id="MobiDB-lite"/>
    </source>
</evidence>
<name>A0A3N2PR48_SODAK</name>
<feature type="compositionally biased region" description="Low complexity" evidence="2">
    <location>
        <begin position="162"/>
        <end position="178"/>
    </location>
</feature>
<evidence type="ECO:0000313" key="4">
    <source>
        <dbReference type="EMBL" id="ROT36924.1"/>
    </source>
</evidence>
<feature type="compositionally biased region" description="Polar residues" evidence="2">
    <location>
        <begin position="42"/>
        <end position="51"/>
    </location>
</feature>
<dbReference type="Proteomes" id="UP000272025">
    <property type="component" value="Unassembled WGS sequence"/>
</dbReference>
<evidence type="ECO:0000259" key="3">
    <source>
        <dbReference type="PROSITE" id="PS50048"/>
    </source>
</evidence>